<dbReference type="OrthoDB" id="3858188at2759"/>
<organism evidence="2 3">
    <name type="scientific">Ophiocordyceps australis</name>
    <dbReference type="NCBI Taxonomy" id="1399860"/>
    <lineage>
        <taxon>Eukaryota</taxon>
        <taxon>Fungi</taxon>
        <taxon>Dikarya</taxon>
        <taxon>Ascomycota</taxon>
        <taxon>Pezizomycotina</taxon>
        <taxon>Sordariomycetes</taxon>
        <taxon>Hypocreomycetidae</taxon>
        <taxon>Hypocreales</taxon>
        <taxon>Ophiocordycipitaceae</taxon>
        <taxon>Ophiocordyceps</taxon>
    </lineage>
</organism>
<dbReference type="AlphaFoldDB" id="A0A2C5YLG7"/>
<evidence type="ECO:0000313" key="2">
    <source>
        <dbReference type="EMBL" id="PHH68463.1"/>
    </source>
</evidence>
<evidence type="ECO:0000313" key="3">
    <source>
        <dbReference type="Proteomes" id="UP000224854"/>
    </source>
</evidence>
<protein>
    <submittedName>
        <fullName evidence="2">Uncharacterized protein</fullName>
    </submittedName>
</protein>
<proteinExistence type="predicted"/>
<name>A0A2C5YLG7_9HYPO</name>
<dbReference type="EMBL" id="NJEU01001127">
    <property type="protein sequence ID" value="PHH68463.1"/>
    <property type="molecule type" value="Genomic_DNA"/>
</dbReference>
<reference evidence="2 3" key="1">
    <citation type="submission" date="2017-06" db="EMBL/GenBank/DDBJ databases">
        <title>Ant-infecting Ophiocordyceps genomes reveal a high diversity of potential behavioral manipulation genes and a possible major role for enterotoxins.</title>
        <authorList>
            <person name="De Bekker C."/>
            <person name="Evans H.C."/>
            <person name="Brachmann A."/>
            <person name="Hughes D.P."/>
        </authorList>
    </citation>
    <scope>NUCLEOTIDE SEQUENCE [LARGE SCALE GENOMIC DNA]</scope>
    <source>
        <strain evidence="2 3">1348a</strain>
    </source>
</reference>
<feature type="region of interest" description="Disordered" evidence="1">
    <location>
        <begin position="15"/>
        <end position="44"/>
    </location>
</feature>
<evidence type="ECO:0000256" key="1">
    <source>
        <dbReference type="SAM" id="MobiDB-lite"/>
    </source>
</evidence>
<keyword evidence="3" id="KW-1185">Reference proteome</keyword>
<accession>A0A2C5YLG7</accession>
<sequence length="252" mass="28603">MTTRCNGLETSIWAAPRCHPQPRGGQPNTSHETPPPRPKSSGPIHALKRFEQTCGRIRWKAIDLSNAYQRTERPSNWSFSTLDAERNFKVDFHEFYVWIEQAVVLLLGVFGTSIDARPRRDTSTVPPAGHAFHHNVLMALSDEMHPLHESLGTGDVKHALSKAKELRNRWKDVALGQQQAQNPPLKMYDLEWIVAKVMTGLESAYAVAAQRVRLELETAGIDLEMQQAQAVEAEDEWQWMVEPMDWEANDSL</sequence>
<comment type="caution">
    <text evidence="2">The sequence shown here is derived from an EMBL/GenBank/DDBJ whole genome shotgun (WGS) entry which is preliminary data.</text>
</comment>
<gene>
    <name evidence="2" type="ORF">CDD82_539</name>
</gene>
<dbReference type="Proteomes" id="UP000224854">
    <property type="component" value="Unassembled WGS sequence"/>
</dbReference>